<dbReference type="HOGENOM" id="CLU_014793_3_5_9"/>
<dbReference type="CDD" id="cd06171">
    <property type="entry name" value="Sigma70_r4"/>
    <property type="match status" value="1"/>
</dbReference>
<comment type="similarity">
    <text evidence="5">Belongs to the sigma-70 factor family.</text>
</comment>
<dbReference type="Pfam" id="PF04539">
    <property type="entry name" value="Sigma70_r3"/>
    <property type="match status" value="1"/>
</dbReference>
<dbReference type="SUPFAM" id="SSF88946">
    <property type="entry name" value="Sigma2 domain of RNA polymerase sigma factors"/>
    <property type="match status" value="1"/>
</dbReference>
<dbReference type="AlphaFoldDB" id="A8RNE4"/>
<keyword evidence="4 5" id="KW-0804">Transcription</keyword>
<evidence type="ECO:0000256" key="4">
    <source>
        <dbReference type="ARBA" id="ARBA00023163"/>
    </source>
</evidence>
<dbReference type="PANTHER" id="PTHR30603:SF47">
    <property type="entry name" value="RNA POLYMERASE SIGMA FACTOR SIGD, CHLOROPLASTIC"/>
    <property type="match status" value="1"/>
</dbReference>
<dbReference type="eggNOG" id="COG0568">
    <property type="taxonomic scope" value="Bacteria"/>
</dbReference>
<dbReference type="GO" id="GO:0006352">
    <property type="term" value="P:DNA-templated transcription initiation"/>
    <property type="evidence" value="ECO:0007669"/>
    <property type="project" value="InterPro"/>
</dbReference>
<dbReference type="Proteomes" id="UP000005396">
    <property type="component" value="Unassembled WGS sequence"/>
</dbReference>
<dbReference type="InterPro" id="IPR007624">
    <property type="entry name" value="RNA_pol_sigma70_r3"/>
</dbReference>
<dbReference type="SUPFAM" id="SSF88659">
    <property type="entry name" value="Sigma3 and sigma4 domains of RNA polymerase sigma factors"/>
    <property type="match status" value="2"/>
</dbReference>
<accession>A8RNE4</accession>
<dbReference type="InterPro" id="IPR009042">
    <property type="entry name" value="RNA_pol_sigma70_r1_2"/>
</dbReference>
<dbReference type="GO" id="GO:0016987">
    <property type="term" value="F:sigma factor activity"/>
    <property type="evidence" value="ECO:0007669"/>
    <property type="project" value="UniProtKB-KW"/>
</dbReference>
<keyword evidence="3 5" id="KW-0238">DNA-binding</keyword>
<dbReference type="Pfam" id="PF04545">
    <property type="entry name" value="Sigma70_r4"/>
    <property type="match status" value="1"/>
</dbReference>
<gene>
    <name evidence="8" type="ORF">CLOBOL_02177</name>
</gene>
<feature type="domain" description="RNA polymerase sigma-70" evidence="7">
    <location>
        <begin position="257"/>
        <end position="283"/>
    </location>
</feature>
<dbReference type="InterPro" id="IPR014284">
    <property type="entry name" value="RNA_pol_sigma-70_dom"/>
</dbReference>
<evidence type="ECO:0000256" key="1">
    <source>
        <dbReference type="ARBA" id="ARBA00023015"/>
    </source>
</evidence>
<evidence type="ECO:0000259" key="6">
    <source>
        <dbReference type="PROSITE" id="PS00715"/>
    </source>
</evidence>
<reference evidence="8 9" key="1">
    <citation type="submission" date="2007-08" db="EMBL/GenBank/DDBJ databases">
        <authorList>
            <person name="Fulton L."/>
            <person name="Clifton S."/>
            <person name="Fulton B."/>
            <person name="Xu J."/>
            <person name="Minx P."/>
            <person name="Pepin K.H."/>
            <person name="Johnson M."/>
            <person name="Thiruvilangam P."/>
            <person name="Bhonagiri V."/>
            <person name="Nash W.E."/>
            <person name="Mardis E.R."/>
            <person name="Wilson R.K."/>
        </authorList>
    </citation>
    <scope>NUCLEOTIDE SEQUENCE [LARGE SCALE GENOMIC DNA]</scope>
    <source>
        <strain evidence="9">ATCC BAA-613 / DSM 15670 / CCUG 46953 / JCM 12243 / WAL 16351</strain>
    </source>
</reference>
<dbReference type="PRINTS" id="PR00046">
    <property type="entry name" value="SIGMA70FCT"/>
</dbReference>
<dbReference type="Gene3D" id="1.10.10.10">
    <property type="entry name" value="Winged helix-like DNA-binding domain superfamily/Winged helix DNA-binding domain"/>
    <property type="match status" value="2"/>
</dbReference>
<dbReference type="InterPro" id="IPR013324">
    <property type="entry name" value="RNA_pol_sigma_r3/r4-like"/>
</dbReference>
<sequence length="298" mass="34291">MEGGKGLKQEKTLEKAKVDNVYEIETDSVQWYLKQAGVGPLLTKEEEIELAYLIQEGSDEARQKMISSNLRLVINQAKKYVTYTQSLTLLDLIQEGNLGLIKAVEKYNPELGFRFSTYASWWIKQAITRAISVLDKAIRLPVHFCEDIQKVKRATHEIMQQNDIVTPEKLKDITGFSEGKIEKILMNMNHTISLETPVGEEATLGDFVEDTLTPSIEEQAMENAMQREISRQMECLRPREQTILALRFGLNGQNPHTLEEVGKQMGVTRERIRQIEMKALRKLRHPNRSRYLREFILG</sequence>
<dbReference type="NCBIfam" id="TIGR02937">
    <property type="entry name" value="sigma70-ECF"/>
    <property type="match status" value="1"/>
</dbReference>
<evidence type="ECO:0000256" key="5">
    <source>
        <dbReference type="RuleBase" id="RU362124"/>
    </source>
</evidence>
<dbReference type="PaxDb" id="411902-CLOBOL_02177"/>
<feature type="domain" description="RNA polymerase sigma-70" evidence="6">
    <location>
        <begin position="91"/>
        <end position="104"/>
    </location>
</feature>
<dbReference type="Pfam" id="PF04542">
    <property type="entry name" value="Sigma70_r2"/>
    <property type="match status" value="1"/>
</dbReference>
<dbReference type="PROSITE" id="PS00716">
    <property type="entry name" value="SIGMA70_2"/>
    <property type="match status" value="1"/>
</dbReference>
<dbReference type="InterPro" id="IPR007627">
    <property type="entry name" value="RNA_pol_sigma70_r2"/>
</dbReference>
<protein>
    <recommendedName>
        <fullName evidence="5">RNA polymerase sigma factor</fullName>
    </recommendedName>
</protein>
<proteinExistence type="inferred from homology"/>
<dbReference type="InterPro" id="IPR000943">
    <property type="entry name" value="RNA_pol_sigma70"/>
</dbReference>
<dbReference type="Pfam" id="PF00140">
    <property type="entry name" value="Sigma70_r1_2"/>
    <property type="match status" value="1"/>
</dbReference>
<name>A8RNE4_ENTBW</name>
<reference evidence="8 9" key="2">
    <citation type="submission" date="2007-09" db="EMBL/GenBank/DDBJ databases">
        <title>Draft genome sequence of Clostridium bolteae (ATCC BAA-613).</title>
        <authorList>
            <person name="Sudarsanam P."/>
            <person name="Ley R."/>
            <person name="Guruge J."/>
            <person name="Turnbaugh P.J."/>
            <person name="Mahowald M."/>
            <person name="Liep D."/>
            <person name="Gordon J."/>
        </authorList>
    </citation>
    <scope>NUCLEOTIDE SEQUENCE [LARGE SCALE GENOMIC DNA]</scope>
    <source>
        <strain evidence="9">ATCC BAA-613 / DSM 15670 / CCUG 46953 / JCM 12243 / WAL 16351</strain>
    </source>
</reference>
<keyword evidence="1 5" id="KW-0805">Transcription regulation</keyword>
<organism evidence="8 9">
    <name type="scientific">Enterocloster bolteae (strain ATCC BAA-613 / DSM 15670 / CCUG 46953 / JCM 12243 / WAL 16351)</name>
    <name type="common">Clostridium bolteae</name>
    <dbReference type="NCBI Taxonomy" id="411902"/>
    <lineage>
        <taxon>Bacteria</taxon>
        <taxon>Bacillati</taxon>
        <taxon>Bacillota</taxon>
        <taxon>Clostridia</taxon>
        <taxon>Lachnospirales</taxon>
        <taxon>Lachnospiraceae</taxon>
        <taxon>Enterocloster</taxon>
    </lineage>
</organism>
<evidence type="ECO:0000256" key="2">
    <source>
        <dbReference type="ARBA" id="ARBA00023082"/>
    </source>
</evidence>
<dbReference type="Gene3D" id="1.20.120.1810">
    <property type="match status" value="1"/>
</dbReference>
<dbReference type="GO" id="GO:0003677">
    <property type="term" value="F:DNA binding"/>
    <property type="evidence" value="ECO:0007669"/>
    <property type="project" value="UniProtKB-KW"/>
</dbReference>
<dbReference type="InterPro" id="IPR013325">
    <property type="entry name" value="RNA_pol_sigma_r2"/>
</dbReference>
<dbReference type="EMBL" id="ABCC02000022">
    <property type="protein sequence ID" value="EDP17600.1"/>
    <property type="molecule type" value="Genomic_DNA"/>
</dbReference>
<dbReference type="InterPro" id="IPR050239">
    <property type="entry name" value="Sigma-70_RNA_pol_init_factors"/>
</dbReference>
<evidence type="ECO:0000313" key="9">
    <source>
        <dbReference type="Proteomes" id="UP000005396"/>
    </source>
</evidence>
<evidence type="ECO:0000313" key="8">
    <source>
        <dbReference type="EMBL" id="EDP17600.1"/>
    </source>
</evidence>
<evidence type="ECO:0000256" key="3">
    <source>
        <dbReference type="ARBA" id="ARBA00023125"/>
    </source>
</evidence>
<dbReference type="PANTHER" id="PTHR30603">
    <property type="entry name" value="RNA POLYMERASE SIGMA FACTOR RPO"/>
    <property type="match status" value="1"/>
</dbReference>
<comment type="caution">
    <text evidence="8">The sequence shown here is derived from an EMBL/GenBank/DDBJ whole genome shotgun (WGS) entry which is preliminary data.</text>
</comment>
<dbReference type="InterPro" id="IPR036388">
    <property type="entry name" value="WH-like_DNA-bd_sf"/>
</dbReference>
<comment type="function">
    <text evidence="5">Sigma factors are initiation factors that promote the attachment of RNA polymerase to specific initiation sites and are then released.</text>
</comment>
<evidence type="ECO:0000259" key="7">
    <source>
        <dbReference type="PROSITE" id="PS00716"/>
    </source>
</evidence>
<dbReference type="PROSITE" id="PS00715">
    <property type="entry name" value="SIGMA70_1"/>
    <property type="match status" value="1"/>
</dbReference>
<keyword evidence="2 5" id="KW-0731">Sigma factor</keyword>
<dbReference type="PIRSF" id="PIRSF000770">
    <property type="entry name" value="RNA_pol_sigma-SigE/K"/>
    <property type="match status" value="1"/>
</dbReference>
<dbReference type="InterPro" id="IPR007630">
    <property type="entry name" value="RNA_pol_sigma70_r4"/>
</dbReference>